<sequence length="359" mass="40154">MGLRVWCVFLSLSLPIVSAALASPLSDELVSTWLMKKFEVRASHDLVRGRGWDDYKCAQLEWPGERRSALICRVLEKIPEGVNVERIPVGDGGCSEIPELVVRLMALQELSQIMEQQNASSSQTVPVQLVKLPWRLLRKSARTSSKEDMKLLEAQLAATVGPGISIGQNVNLTFWSFMFPAGVRMSSLVPQHTSLQPYLWASREKNVQAQSDQRKLIWLDQLVLDYFGSCLRPNNAYYERESDIGYAPFAALGIGFCSLGNDADAVALDDLLIQITRAGVFRLQTMRTLHRLERLLDASLVLEVLRAQYQDQNERAPLPENASSIIADFVQEIYGKASELRRQVGELIARSVVQTVPAL</sequence>
<organism evidence="2 3">
    <name type="scientific">Porphyridium purpureum</name>
    <name type="common">Red alga</name>
    <name type="synonym">Porphyridium cruentum</name>
    <dbReference type="NCBI Taxonomy" id="35688"/>
    <lineage>
        <taxon>Eukaryota</taxon>
        <taxon>Rhodophyta</taxon>
        <taxon>Bangiophyceae</taxon>
        <taxon>Porphyridiales</taxon>
        <taxon>Porphyridiaceae</taxon>
        <taxon>Porphyridium</taxon>
    </lineage>
</organism>
<reference evidence="3" key="1">
    <citation type="journal article" date="2019" name="Nat. Commun.">
        <title>Expansion of phycobilisome linker gene families in mesophilic red algae.</title>
        <authorList>
            <person name="Lee J."/>
            <person name="Kim D."/>
            <person name="Bhattacharya D."/>
            <person name="Yoon H.S."/>
        </authorList>
    </citation>
    <scope>NUCLEOTIDE SEQUENCE [LARGE SCALE GENOMIC DNA]</scope>
    <source>
        <strain evidence="3">CCMP 1328</strain>
    </source>
</reference>
<accession>A0A5J4YW78</accession>
<feature type="chain" id="PRO_5023904458" evidence="1">
    <location>
        <begin position="23"/>
        <end position="359"/>
    </location>
</feature>
<comment type="caution">
    <text evidence="2">The sequence shown here is derived from an EMBL/GenBank/DDBJ whole genome shotgun (WGS) entry which is preliminary data.</text>
</comment>
<feature type="signal peptide" evidence="1">
    <location>
        <begin position="1"/>
        <end position="22"/>
    </location>
</feature>
<dbReference type="EMBL" id="VRMN01000003">
    <property type="protein sequence ID" value="KAA8495485.1"/>
    <property type="molecule type" value="Genomic_DNA"/>
</dbReference>
<keyword evidence="1" id="KW-0732">Signal</keyword>
<evidence type="ECO:0000313" key="3">
    <source>
        <dbReference type="Proteomes" id="UP000324585"/>
    </source>
</evidence>
<dbReference type="Proteomes" id="UP000324585">
    <property type="component" value="Unassembled WGS sequence"/>
</dbReference>
<protein>
    <submittedName>
        <fullName evidence="2">Uncharacterized protein</fullName>
    </submittedName>
</protein>
<name>A0A5J4YW78_PORPP</name>
<dbReference type="AlphaFoldDB" id="A0A5J4YW78"/>
<proteinExistence type="predicted"/>
<keyword evidence="3" id="KW-1185">Reference proteome</keyword>
<evidence type="ECO:0000256" key="1">
    <source>
        <dbReference type="SAM" id="SignalP"/>
    </source>
</evidence>
<evidence type="ECO:0000313" key="2">
    <source>
        <dbReference type="EMBL" id="KAA8495485.1"/>
    </source>
</evidence>
<gene>
    <name evidence="2" type="ORF">FVE85_1640</name>
</gene>